<feature type="binding site" evidence="17">
    <location>
        <position position="78"/>
    </location>
    <ligand>
        <name>ATP</name>
        <dbReference type="ChEBI" id="CHEBI:30616"/>
    </ligand>
</feature>
<evidence type="ECO:0000256" key="16">
    <source>
        <dbReference type="PIRSR" id="PIRSR600829-2"/>
    </source>
</evidence>
<dbReference type="PANTHER" id="PTHR34299:SF1">
    <property type="entry name" value="DIACYLGLYCEROL KINASE"/>
    <property type="match status" value="1"/>
</dbReference>
<feature type="binding site" evidence="18">
    <location>
        <position position="30"/>
    </location>
    <ligand>
        <name>a divalent metal cation</name>
        <dbReference type="ChEBI" id="CHEBI:60240"/>
    </ligand>
</feature>
<evidence type="ECO:0000256" key="3">
    <source>
        <dbReference type="ARBA" id="ARBA00022475"/>
    </source>
</evidence>
<evidence type="ECO:0000256" key="9">
    <source>
        <dbReference type="ARBA" id="ARBA00022840"/>
    </source>
</evidence>
<evidence type="ECO:0000256" key="12">
    <source>
        <dbReference type="ARBA" id="ARBA00023136"/>
    </source>
</evidence>
<name>A0A9D1LHM9_9BACT</name>
<evidence type="ECO:0000256" key="5">
    <source>
        <dbReference type="ARBA" id="ARBA00022679"/>
    </source>
</evidence>
<proteinExistence type="inferred from homology"/>
<evidence type="ECO:0000256" key="1">
    <source>
        <dbReference type="ARBA" id="ARBA00004651"/>
    </source>
</evidence>
<keyword evidence="12 19" id="KW-0472">Membrane</keyword>
<keyword evidence="8 20" id="KW-0418">Kinase</keyword>
<comment type="cofactor">
    <cofactor evidence="18">
        <name>Mg(2+)</name>
        <dbReference type="ChEBI" id="CHEBI:18420"/>
    </cofactor>
    <text evidence="18">Mn(2+), Zn(2+), Cd(2+) and Co(2+) support activity to lesser extents.</text>
</comment>
<feature type="binding site" evidence="17">
    <location>
        <begin position="96"/>
        <end position="97"/>
    </location>
    <ligand>
        <name>ATP</name>
        <dbReference type="ChEBI" id="CHEBI:30616"/>
    </ligand>
</feature>
<feature type="binding site" evidence="17">
    <location>
        <position position="30"/>
    </location>
    <ligand>
        <name>ATP</name>
        <dbReference type="ChEBI" id="CHEBI:30616"/>
    </ligand>
</feature>
<dbReference type="Gene3D" id="1.10.287.3610">
    <property type="match status" value="1"/>
</dbReference>
<evidence type="ECO:0000256" key="15">
    <source>
        <dbReference type="PIRSR" id="PIRSR600829-1"/>
    </source>
</evidence>
<dbReference type="GO" id="GO:0008654">
    <property type="term" value="P:phospholipid biosynthetic process"/>
    <property type="evidence" value="ECO:0007669"/>
    <property type="project" value="UniProtKB-KW"/>
</dbReference>
<feature type="active site" description="Proton acceptor" evidence="15">
    <location>
        <position position="71"/>
    </location>
</feature>
<reference evidence="20" key="1">
    <citation type="submission" date="2020-10" db="EMBL/GenBank/DDBJ databases">
        <authorList>
            <person name="Gilroy R."/>
        </authorList>
    </citation>
    <scope>NUCLEOTIDE SEQUENCE</scope>
    <source>
        <strain evidence="20">17073</strain>
    </source>
</reference>
<keyword evidence="9 17" id="KW-0067">ATP-binding</keyword>
<evidence type="ECO:0000256" key="19">
    <source>
        <dbReference type="SAM" id="Phobius"/>
    </source>
</evidence>
<dbReference type="EMBL" id="DVMS01000141">
    <property type="protein sequence ID" value="HIU38997.1"/>
    <property type="molecule type" value="Genomic_DNA"/>
</dbReference>
<dbReference type="AlphaFoldDB" id="A0A9D1LHM9"/>
<keyword evidence="13" id="KW-0594">Phospholipid biosynthesis</keyword>
<evidence type="ECO:0000256" key="17">
    <source>
        <dbReference type="PIRSR" id="PIRSR600829-3"/>
    </source>
</evidence>
<feature type="binding site" evidence="17">
    <location>
        <position position="18"/>
    </location>
    <ligand>
        <name>ATP</name>
        <dbReference type="ChEBI" id="CHEBI:30616"/>
    </ligand>
</feature>
<feature type="transmembrane region" description="Helical" evidence="19">
    <location>
        <begin position="33"/>
        <end position="51"/>
    </location>
</feature>
<comment type="subcellular location">
    <subcellularLocation>
        <location evidence="1">Cell membrane</location>
        <topology evidence="1">Multi-pass membrane protein</topology>
    </subcellularLocation>
</comment>
<organism evidence="20 21">
    <name type="scientific">Candidatus Limisoma intestinavium</name>
    <dbReference type="NCBI Taxonomy" id="2840856"/>
    <lineage>
        <taxon>Bacteria</taxon>
        <taxon>Pseudomonadati</taxon>
        <taxon>Bacteroidota</taxon>
        <taxon>Bacteroidia</taxon>
        <taxon>Bacteroidales</taxon>
        <taxon>Candidatus Limisoma</taxon>
    </lineage>
</organism>
<dbReference type="InterPro" id="IPR036945">
    <property type="entry name" value="DAGK_sf"/>
</dbReference>
<dbReference type="GO" id="GO:0005524">
    <property type="term" value="F:ATP binding"/>
    <property type="evidence" value="ECO:0007669"/>
    <property type="project" value="UniProtKB-KW"/>
</dbReference>
<dbReference type="InterPro" id="IPR033717">
    <property type="entry name" value="UDPK"/>
</dbReference>
<evidence type="ECO:0000256" key="18">
    <source>
        <dbReference type="PIRSR" id="PIRSR600829-4"/>
    </source>
</evidence>
<evidence type="ECO:0000256" key="8">
    <source>
        <dbReference type="ARBA" id="ARBA00022777"/>
    </source>
</evidence>
<evidence type="ECO:0000256" key="2">
    <source>
        <dbReference type="ARBA" id="ARBA00005967"/>
    </source>
</evidence>
<evidence type="ECO:0000256" key="11">
    <source>
        <dbReference type="ARBA" id="ARBA00023098"/>
    </source>
</evidence>
<keyword evidence="14" id="KW-1208">Phospholipid metabolism</keyword>
<feature type="binding site" evidence="18">
    <location>
        <position position="78"/>
    </location>
    <ligand>
        <name>a divalent metal cation</name>
        <dbReference type="ChEBI" id="CHEBI:60240"/>
    </ligand>
</feature>
<dbReference type="InterPro" id="IPR000829">
    <property type="entry name" value="DAGK"/>
</dbReference>
<keyword evidence="6 19" id="KW-0812">Transmembrane</keyword>
<keyword evidence="11" id="KW-0443">Lipid metabolism</keyword>
<feature type="binding site" evidence="16">
    <location>
        <position position="71"/>
    </location>
    <ligand>
        <name>substrate</name>
    </ligand>
</feature>
<comment type="similarity">
    <text evidence="2">Belongs to the bacterial diacylglycerol kinase family.</text>
</comment>
<dbReference type="GO" id="GO:0005886">
    <property type="term" value="C:plasma membrane"/>
    <property type="evidence" value="ECO:0007669"/>
    <property type="project" value="UniProtKB-SubCell"/>
</dbReference>
<evidence type="ECO:0000256" key="4">
    <source>
        <dbReference type="ARBA" id="ARBA00022516"/>
    </source>
</evidence>
<feature type="transmembrane region" description="Helical" evidence="19">
    <location>
        <begin position="98"/>
        <end position="119"/>
    </location>
</feature>
<keyword evidence="18" id="KW-0479">Metal-binding</keyword>
<evidence type="ECO:0000313" key="21">
    <source>
        <dbReference type="Proteomes" id="UP000824076"/>
    </source>
</evidence>
<evidence type="ECO:0000256" key="6">
    <source>
        <dbReference type="ARBA" id="ARBA00022692"/>
    </source>
</evidence>
<evidence type="ECO:0000256" key="7">
    <source>
        <dbReference type="ARBA" id="ARBA00022741"/>
    </source>
</evidence>
<dbReference type="CDD" id="cd14265">
    <property type="entry name" value="UDPK_IM_like"/>
    <property type="match status" value="1"/>
</dbReference>
<keyword evidence="18" id="KW-0460">Magnesium</keyword>
<reference evidence="20" key="2">
    <citation type="journal article" date="2021" name="PeerJ">
        <title>Extensive microbial diversity within the chicken gut microbiome revealed by metagenomics and culture.</title>
        <authorList>
            <person name="Gilroy R."/>
            <person name="Ravi A."/>
            <person name="Getino M."/>
            <person name="Pursley I."/>
            <person name="Horton D.L."/>
            <person name="Alikhan N.F."/>
            <person name="Baker D."/>
            <person name="Gharbi K."/>
            <person name="Hall N."/>
            <person name="Watson M."/>
            <person name="Adriaenssens E.M."/>
            <person name="Foster-Nyarko E."/>
            <person name="Jarju S."/>
            <person name="Secka A."/>
            <person name="Antonio M."/>
            <person name="Oren A."/>
            <person name="Chaudhuri R.R."/>
            <person name="La Ragione R."/>
            <person name="Hildebrand F."/>
            <person name="Pallen M.J."/>
        </authorList>
    </citation>
    <scope>NUCLEOTIDE SEQUENCE</scope>
    <source>
        <strain evidence="20">17073</strain>
    </source>
</reference>
<protein>
    <submittedName>
        <fullName evidence="20">Diacylglycerol kinase family protein</fullName>
    </submittedName>
</protein>
<keyword evidence="5" id="KW-0808">Transferase</keyword>
<dbReference type="GO" id="GO:0046872">
    <property type="term" value="F:metal ion binding"/>
    <property type="evidence" value="ECO:0007669"/>
    <property type="project" value="UniProtKB-KW"/>
</dbReference>
<dbReference type="Proteomes" id="UP000824076">
    <property type="component" value="Unassembled WGS sequence"/>
</dbReference>
<dbReference type="Pfam" id="PF01219">
    <property type="entry name" value="DAGK_prokar"/>
    <property type="match status" value="1"/>
</dbReference>
<evidence type="ECO:0000313" key="20">
    <source>
        <dbReference type="EMBL" id="HIU38997.1"/>
    </source>
</evidence>
<keyword evidence="3" id="KW-1003">Cell membrane</keyword>
<keyword evidence="7 17" id="KW-0547">Nucleotide-binding</keyword>
<evidence type="ECO:0000256" key="13">
    <source>
        <dbReference type="ARBA" id="ARBA00023209"/>
    </source>
</evidence>
<keyword evidence="10 19" id="KW-1133">Transmembrane helix</keyword>
<keyword evidence="4" id="KW-0444">Lipid biosynthesis</keyword>
<dbReference type="GO" id="GO:0016301">
    <property type="term" value="F:kinase activity"/>
    <property type="evidence" value="ECO:0007669"/>
    <property type="project" value="UniProtKB-KW"/>
</dbReference>
<accession>A0A9D1LHM9</accession>
<comment type="caution">
    <text evidence="20">The sequence shown here is derived from an EMBL/GenBank/DDBJ whole genome shotgun (WGS) entry which is preliminary data.</text>
</comment>
<evidence type="ECO:0000256" key="14">
    <source>
        <dbReference type="ARBA" id="ARBA00023264"/>
    </source>
</evidence>
<evidence type="ECO:0000256" key="10">
    <source>
        <dbReference type="ARBA" id="ARBA00022989"/>
    </source>
</evidence>
<sequence length="126" mass="13623">MKEAEKFSWKKRAKSFSYAFAGIVRLLRCEHNARIHVVAAIAVAGCGWWLGLSAMEWVAIALCVGGTFSAEAFNSAIEALADRVTGERDEAVKHAKDLAAGAVLLVALTDVVVGLIVFLPKIMRCF</sequence>
<gene>
    <name evidence="20" type="ORF">IAD18_04965</name>
</gene>
<dbReference type="PANTHER" id="PTHR34299">
    <property type="entry name" value="DIACYLGLYCEROL KINASE"/>
    <property type="match status" value="1"/>
</dbReference>